<sequence length="131" mass="14494">MAMGSSSNSTECVGVDTEPTALQKHVMFFDQNKDGILYPWETYQGGRAIGFGILRSTALAIFVHLFSVAKLDLIQSFFEWKLLYDIGKDKNGLLHKDTIRGVYDGSLFEKLAKEKASSGKYAVTPAYKGTT</sequence>
<accession>A0ABC8UWY0</accession>
<dbReference type="PANTHER" id="PTHR31495">
    <property type="entry name" value="PEROXYGENASE 3-RELATED"/>
    <property type="match status" value="1"/>
</dbReference>
<gene>
    <name evidence="2" type="ORF">ILEXP_LOCUS55589</name>
</gene>
<organism evidence="2 3">
    <name type="scientific">Ilex paraguariensis</name>
    <name type="common">yerba mate</name>
    <dbReference type="NCBI Taxonomy" id="185542"/>
    <lineage>
        <taxon>Eukaryota</taxon>
        <taxon>Viridiplantae</taxon>
        <taxon>Streptophyta</taxon>
        <taxon>Embryophyta</taxon>
        <taxon>Tracheophyta</taxon>
        <taxon>Spermatophyta</taxon>
        <taxon>Magnoliopsida</taxon>
        <taxon>eudicotyledons</taxon>
        <taxon>Gunneridae</taxon>
        <taxon>Pentapetalae</taxon>
        <taxon>asterids</taxon>
        <taxon>campanulids</taxon>
        <taxon>Aquifoliales</taxon>
        <taxon>Aquifoliaceae</taxon>
        <taxon>Ilex</taxon>
    </lineage>
</organism>
<keyword evidence="3" id="KW-1185">Reference proteome</keyword>
<evidence type="ECO:0000313" key="2">
    <source>
        <dbReference type="EMBL" id="CAK9185209.1"/>
    </source>
</evidence>
<dbReference type="Proteomes" id="UP001642360">
    <property type="component" value="Unassembled WGS sequence"/>
</dbReference>
<evidence type="ECO:0000313" key="3">
    <source>
        <dbReference type="Proteomes" id="UP001642360"/>
    </source>
</evidence>
<name>A0ABC8UWY0_9AQUA</name>
<dbReference type="EMBL" id="CAUOFW020009227">
    <property type="protein sequence ID" value="CAK9185209.1"/>
    <property type="molecule type" value="Genomic_DNA"/>
</dbReference>
<protein>
    <submittedName>
        <fullName evidence="2">Uncharacterized protein</fullName>
    </submittedName>
</protein>
<reference evidence="2 3" key="1">
    <citation type="submission" date="2024-02" db="EMBL/GenBank/DDBJ databases">
        <authorList>
            <person name="Vignale AGUSTIN F."/>
            <person name="Sosa J E."/>
            <person name="Modenutti C."/>
        </authorList>
    </citation>
    <scope>NUCLEOTIDE SEQUENCE [LARGE SCALE GENOMIC DNA]</scope>
</reference>
<comment type="caution">
    <text evidence="2">The sequence shown here is derived from an EMBL/GenBank/DDBJ whole genome shotgun (WGS) entry which is preliminary data.</text>
</comment>
<dbReference type="PANTHER" id="PTHR31495:SF1">
    <property type="entry name" value="INACTIVE PEROXYGENASE-LIKE PROTEIN-RELATED"/>
    <property type="match status" value="1"/>
</dbReference>
<dbReference type="Pfam" id="PF05042">
    <property type="entry name" value="Caleosin"/>
    <property type="match status" value="2"/>
</dbReference>
<dbReference type="InterPro" id="IPR007736">
    <property type="entry name" value="Caleosin-related"/>
</dbReference>
<dbReference type="AlphaFoldDB" id="A0ABC8UWY0"/>
<evidence type="ECO:0000256" key="1">
    <source>
        <dbReference type="ARBA" id="ARBA00006765"/>
    </source>
</evidence>
<comment type="similarity">
    <text evidence="1">Belongs to the caleosin family.</text>
</comment>
<proteinExistence type="inferred from homology"/>